<evidence type="ECO:0000313" key="2">
    <source>
        <dbReference type="Proteomes" id="UP000001732"/>
    </source>
</evidence>
<dbReference type="EMBL" id="CP001145">
    <property type="protein sequence ID" value="ACI17091.1"/>
    <property type="molecule type" value="Genomic_DNA"/>
</dbReference>
<dbReference type="KEGG" id="cpo:COPRO5265_0379"/>
<dbReference type="InterPro" id="IPR027396">
    <property type="entry name" value="DsrEFH-like"/>
</dbReference>
<name>B5Y7J8_COPPD</name>
<dbReference type="AlphaFoldDB" id="B5Y7J8"/>
<keyword evidence="2" id="KW-1185">Reference proteome</keyword>
<dbReference type="Proteomes" id="UP000001732">
    <property type="component" value="Chromosome"/>
</dbReference>
<dbReference type="eggNOG" id="COG3370">
    <property type="taxonomic scope" value="Bacteria"/>
</dbReference>
<sequence length="120" mass="13353">MNSLINENSSKKKVVIVISSGDKQVIMPALNMALKSKRDNLYEDVKVQFFGISQKIAAEDPDVQELISELVKAGISPMACRHISDKFEVTVKLDNLGFDNVQIPIEIAKLVNEGYIPMVF</sequence>
<protein>
    <submittedName>
        <fullName evidence="1">Conserved Archaeal protein, putative</fullName>
    </submittedName>
</protein>
<evidence type="ECO:0000313" key="1">
    <source>
        <dbReference type="EMBL" id="ACI17091.1"/>
    </source>
</evidence>
<dbReference type="RefSeq" id="WP_012543743.1">
    <property type="nucleotide sequence ID" value="NC_011295.1"/>
</dbReference>
<dbReference type="STRING" id="309798.COPRO5265_0379"/>
<reference evidence="2" key="1">
    <citation type="submission" date="2008-08" db="EMBL/GenBank/DDBJ databases">
        <title>The complete genome sequence of Coprothermobacter proteolyticus strain ATCC 5245 / DSM 5265 / BT.</title>
        <authorList>
            <person name="Dodson R.J."/>
            <person name="Durkin A.S."/>
            <person name="Wu M."/>
            <person name="Eisen J."/>
            <person name="Sutton G."/>
        </authorList>
    </citation>
    <scope>NUCLEOTIDE SEQUENCE [LARGE SCALE GENOMIC DNA]</scope>
    <source>
        <strain evidence="2">ATCC 35245 / DSM 5265 / OCM 4 / BT</strain>
    </source>
</reference>
<dbReference type="Gene3D" id="3.40.1260.10">
    <property type="entry name" value="DsrEFH-like"/>
    <property type="match status" value="1"/>
</dbReference>
<gene>
    <name evidence="1" type="ordered locus">COPRO5265_0379</name>
</gene>
<dbReference type="SUPFAM" id="SSF75169">
    <property type="entry name" value="DsrEFH-like"/>
    <property type="match status" value="1"/>
</dbReference>
<reference evidence="1 2" key="2">
    <citation type="journal article" date="2014" name="Genome Announc.">
        <title>Complete Genome Sequence of Coprothermobacter proteolyticus DSM 5265.</title>
        <authorList>
            <person name="Alexiev A."/>
            <person name="Coil D.A."/>
            <person name="Badger J.H."/>
            <person name="Enticknap J."/>
            <person name="Ward N."/>
            <person name="Robb F.T."/>
            <person name="Eisen J.A."/>
        </authorList>
    </citation>
    <scope>NUCLEOTIDE SEQUENCE [LARGE SCALE GENOMIC DNA]</scope>
    <source>
        <strain evidence="2">ATCC 35245 / DSM 5265 / OCM 4 / BT</strain>
    </source>
</reference>
<proteinExistence type="predicted"/>
<organism evidence="1 2">
    <name type="scientific">Coprothermobacter proteolyticus (strain ATCC 35245 / DSM 5265 / OCM 4 / BT)</name>
    <dbReference type="NCBI Taxonomy" id="309798"/>
    <lineage>
        <taxon>Bacteria</taxon>
        <taxon>Pseudomonadati</taxon>
        <taxon>Coprothermobacterota</taxon>
        <taxon>Coprothermobacteria</taxon>
        <taxon>Coprothermobacterales</taxon>
        <taxon>Coprothermobacteraceae</taxon>
        <taxon>Coprothermobacter</taxon>
    </lineage>
</organism>
<accession>B5Y7J8</accession>